<keyword evidence="2" id="KW-0119">Carbohydrate metabolism</keyword>
<dbReference type="SUPFAM" id="SSF88713">
    <property type="entry name" value="Glycoside hydrolase/deacetylase"/>
    <property type="match status" value="1"/>
</dbReference>
<dbReference type="GO" id="GO:0003824">
    <property type="term" value="F:catalytic activity"/>
    <property type="evidence" value="ECO:0007669"/>
    <property type="project" value="InterPro"/>
</dbReference>
<dbReference type="Proteomes" id="UP001150062">
    <property type="component" value="Unassembled WGS sequence"/>
</dbReference>
<dbReference type="GO" id="GO:0005975">
    <property type="term" value="P:carbohydrate metabolic process"/>
    <property type="evidence" value="ECO:0007669"/>
    <property type="project" value="InterPro"/>
</dbReference>
<comment type="caution">
    <text evidence="6">The sequence shown here is derived from an EMBL/GenBank/DDBJ whole genome shotgun (WGS) entry which is preliminary data.</text>
</comment>
<dbReference type="EMBL" id="JANTQA010000032">
    <property type="protein sequence ID" value="KAJ3440172.1"/>
    <property type="molecule type" value="Genomic_DNA"/>
</dbReference>
<dbReference type="Gene3D" id="3.20.110.20">
    <property type="match status" value="1"/>
</dbReference>
<gene>
    <name evidence="6" type="ORF">M0812_16225</name>
    <name evidence="7" type="ORF">M0813_05392</name>
</gene>
<protein>
    <submittedName>
        <fullName evidence="6">Alpha-amylase-related</fullName>
    </submittedName>
</protein>
<dbReference type="InterPro" id="IPR004300">
    <property type="entry name" value="Glyco_hydro_57_N"/>
</dbReference>
<feature type="chain" id="PRO_5043765022" evidence="4">
    <location>
        <begin position="23"/>
        <end position="676"/>
    </location>
</feature>
<dbReference type="EMBL" id="JAOAOG010000297">
    <property type="protein sequence ID" value="KAJ6231874.1"/>
    <property type="molecule type" value="Genomic_DNA"/>
</dbReference>
<dbReference type="InterPro" id="IPR011330">
    <property type="entry name" value="Glyco_hydro/deAcase_b/a-brl"/>
</dbReference>
<feature type="compositionally biased region" description="Polar residues" evidence="3">
    <location>
        <begin position="235"/>
        <end position="258"/>
    </location>
</feature>
<evidence type="ECO:0000256" key="4">
    <source>
        <dbReference type="SAM" id="SignalP"/>
    </source>
</evidence>
<feature type="domain" description="Glycoside hydrolase family 57 N-terminal" evidence="5">
    <location>
        <begin position="153"/>
        <end position="220"/>
    </location>
</feature>
<dbReference type="AlphaFoldDB" id="A0AAV7ZDU0"/>
<name>A0AAV7ZDU0_9EUKA</name>
<evidence type="ECO:0000256" key="1">
    <source>
        <dbReference type="ARBA" id="ARBA00006821"/>
    </source>
</evidence>
<keyword evidence="9" id="KW-1185">Reference proteome</keyword>
<evidence type="ECO:0000313" key="8">
    <source>
        <dbReference type="Proteomes" id="UP001146793"/>
    </source>
</evidence>
<feature type="signal peptide" evidence="4">
    <location>
        <begin position="1"/>
        <end position="22"/>
    </location>
</feature>
<dbReference type="PANTHER" id="PTHR36306:SF1">
    <property type="entry name" value="ALPHA-AMYLASE-RELATED"/>
    <property type="match status" value="1"/>
</dbReference>
<dbReference type="InterPro" id="IPR052046">
    <property type="entry name" value="GH57_Enzymes"/>
</dbReference>
<comment type="similarity">
    <text evidence="1">Belongs to the glycosyl hydrolase 57 family.</text>
</comment>
<dbReference type="Pfam" id="PF03065">
    <property type="entry name" value="Glyco_hydro_57"/>
    <property type="match status" value="1"/>
</dbReference>
<evidence type="ECO:0000256" key="3">
    <source>
        <dbReference type="SAM" id="MobiDB-lite"/>
    </source>
</evidence>
<accession>A0AAV7ZDU0</accession>
<sequence length="676" mass="76271">MKNFTKLIFVLLFISSLRSVFSGPVQTSYLWHLQQPIYWPAYDPNNDKTYQTAYVSIQNQGNQGNHPQTDVTSVFSKADRQQIYQFRMKDAIDSINSHPDAGAQCTFPGDLIENINSLGQNNACGYSSNWADTYKQLFSQQKTSGGFPRVDEVFFTYHHAFAPLISGNMLLKELEIQKVISQNTWGKSASKGMFPAEMAFSERIIPWIKKAGVEWVIVPNNHISRCIENYKFSPSGDNNDPPNKADQTNPSQDNWFSSQINRGCNPNNAAPYSYRPHYAQYVDPDTAEVSKIIVVPAAMAMSWKDSESCYSTGDIQQIADHNEDDHPMLILLAHDGDNAFSGGYTYYTNCVSNFVNDAVGKGYNPTTIQQYLNDYPVDENDIVHVSDGAWVNHDSDFGDPQFIWGWNGVLMGDNGFDILGWECRSHQWAVIAASQNWVDTAEQIQGQLDISQVQNPTSSATPAEVAWHLHLAQPSGWLYYGCPIQDMQDKPIISANQAISWAQKVVKSGDPSDKTGPSISYVNRYPYNPGAYGAGSLYNYKYTRVPNDFHIWTFAYDLSGISSVTLKYRTSSSEKPELANKVRNPEKHGIPSTASSWNSKTMNYRKFPKDHSGANFDFLPNYIADQYWIYMTGFSNTLMDYYIEAVDNLGNVAKSDIYHVWIDNNPGNDFRVVEDY</sequence>
<reference evidence="7" key="1">
    <citation type="submission" date="2022-08" db="EMBL/GenBank/DDBJ databases">
        <title>Novel sulfate-reducing endosymbionts in the free-living metamonad Anaeramoeba.</title>
        <authorList>
            <person name="Jerlstrom-Hultqvist J."/>
            <person name="Cepicka I."/>
            <person name="Gallot-Lavallee L."/>
            <person name="Salas-Leiva D."/>
            <person name="Curtis B.A."/>
            <person name="Zahonova K."/>
            <person name="Pipaliya S."/>
            <person name="Dacks J."/>
            <person name="Roger A.J."/>
        </authorList>
    </citation>
    <scope>NUCLEOTIDE SEQUENCE</scope>
    <source>
        <strain evidence="7">Schooner1</strain>
    </source>
</reference>
<dbReference type="PANTHER" id="PTHR36306">
    <property type="entry name" value="ALPHA-AMYLASE-RELATED-RELATED"/>
    <property type="match status" value="1"/>
</dbReference>
<evidence type="ECO:0000313" key="7">
    <source>
        <dbReference type="EMBL" id="KAJ6231874.1"/>
    </source>
</evidence>
<keyword evidence="4" id="KW-0732">Signal</keyword>
<feature type="region of interest" description="Disordered" evidence="3">
    <location>
        <begin position="234"/>
        <end position="258"/>
    </location>
</feature>
<organism evidence="6 8">
    <name type="scientific">Anaeramoeba flamelloides</name>
    <dbReference type="NCBI Taxonomy" id="1746091"/>
    <lineage>
        <taxon>Eukaryota</taxon>
        <taxon>Metamonada</taxon>
        <taxon>Anaeramoebidae</taxon>
        <taxon>Anaeramoeba</taxon>
    </lineage>
</organism>
<evidence type="ECO:0000259" key="5">
    <source>
        <dbReference type="Pfam" id="PF03065"/>
    </source>
</evidence>
<dbReference type="Proteomes" id="UP001146793">
    <property type="component" value="Unassembled WGS sequence"/>
</dbReference>
<evidence type="ECO:0000313" key="6">
    <source>
        <dbReference type="EMBL" id="KAJ3440172.1"/>
    </source>
</evidence>
<proteinExistence type="inferred from homology"/>
<reference evidence="6" key="2">
    <citation type="submission" date="2022-08" db="EMBL/GenBank/DDBJ databases">
        <title>Novel sulphate-reducing endosymbionts in the free-living metamonad Anaeramoeba.</title>
        <authorList>
            <person name="Jerlstrom-Hultqvist J."/>
            <person name="Cepicka I."/>
            <person name="Gallot-Lavallee L."/>
            <person name="Salas-Leiva D."/>
            <person name="Curtis B.A."/>
            <person name="Zahonova K."/>
            <person name="Pipaliya S."/>
            <person name="Dacks J."/>
            <person name="Roger A.J."/>
        </authorList>
    </citation>
    <scope>NUCLEOTIDE SEQUENCE</scope>
    <source>
        <strain evidence="6">Busselton2</strain>
    </source>
</reference>
<evidence type="ECO:0000313" key="9">
    <source>
        <dbReference type="Proteomes" id="UP001150062"/>
    </source>
</evidence>
<evidence type="ECO:0000256" key="2">
    <source>
        <dbReference type="ARBA" id="ARBA00023277"/>
    </source>
</evidence>